<evidence type="ECO:0000256" key="2">
    <source>
        <dbReference type="ARBA" id="ARBA00022475"/>
    </source>
</evidence>
<dbReference type="Gene3D" id="1.10.4030.10">
    <property type="entry name" value="Porin chaperone SurA, peptide-binding domain"/>
    <property type="match status" value="1"/>
</dbReference>
<keyword evidence="6 12" id="KW-0472">Membrane</keyword>
<dbReference type="Proteomes" id="UP000192906">
    <property type="component" value="Unassembled WGS sequence"/>
</dbReference>
<keyword evidence="11 14" id="KW-0413">Isomerase</keyword>
<comment type="similarity">
    <text evidence="8">Belongs to the PpiD chaperone family.</text>
</comment>
<protein>
    <recommendedName>
        <fullName evidence="9">Periplasmic chaperone PpiD</fullName>
    </recommendedName>
    <alternativeName>
        <fullName evidence="10">Periplasmic folding chaperone</fullName>
    </alternativeName>
</protein>
<dbReference type="Gene3D" id="3.10.50.40">
    <property type="match status" value="1"/>
</dbReference>
<dbReference type="PROSITE" id="PS01096">
    <property type="entry name" value="PPIC_PPIASE_1"/>
    <property type="match status" value="1"/>
</dbReference>
<dbReference type="InterPro" id="IPR000297">
    <property type="entry name" value="PPIase_PpiC"/>
</dbReference>
<dbReference type="InterPro" id="IPR027304">
    <property type="entry name" value="Trigger_fact/SurA_dom_sf"/>
</dbReference>
<dbReference type="PANTHER" id="PTHR47529">
    <property type="entry name" value="PEPTIDYL-PROLYL CIS-TRANS ISOMERASE D"/>
    <property type="match status" value="1"/>
</dbReference>
<evidence type="ECO:0000256" key="6">
    <source>
        <dbReference type="ARBA" id="ARBA00023136"/>
    </source>
</evidence>
<feature type="transmembrane region" description="Helical" evidence="12">
    <location>
        <begin position="12"/>
        <end position="34"/>
    </location>
</feature>
<evidence type="ECO:0000259" key="13">
    <source>
        <dbReference type="PROSITE" id="PS50198"/>
    </source>
</evidence>
<reference evidence="15" key="1">
    <citation type="submission" date="2017-04" db="EMBL/GenBank/DDBJ databases">
        <authorList>
            <person name="Varghese N."/>
            <person name="Submissions S."/>
        </authorList>
    </citation>
    <scope>NUCLEOTIDE SEQUENCE [LARGE SCALE GENOMIC DNA]</scope>
    <source>
        <strain evidence="15">K3S</strain>
    </source>
</reference>
<feature type="domain" description="PpiC" evidence="13">
    <location>
        <begin position="265"/>
        <end position="366"/>
    </location>
</feature>
<evidence type="ECO:0000256" key="9">
    <source>
        <dbReference type="ARBA" id="ARBA00040743"/>
    </source>
</evidence>
<name>A0A1X7E5A3_9BACT</name>
<dbReference type="SUPFAM" id="SSF54534">
    <property type="entry name" value="FKBP-like"/>
    <property type="match status" value="1"/>
</dbReference>
<evidence type="ECO:0000256" key="7">
    <source>
        <dbReference type="ARBA" id="ARBA00023186"/>
    </source>
</evidence>
<dbReference type="SUPFAM" id="SSF109998">
    <property type="entry name" value="Triger factor/SurA peptide-binding domain-like"/>
    <property type="match status" value="1"/>
</dbReference>
<keyword evidence="7" id="KW-0143">Chaperone</keyword>
<evidence type="ECO:0000256" key="1">
    <source>
        <dbReference type="ARBA" id="ARBA00004382"/>
    </source>
</evidence>
<proteinExistence type="inferred from homology"/>
<evidence type="ECO:0000313" key="15">
    <source>
        <dbReference type="Proteomes" id="UP000192906"/>
    </source>
</evidence>
<keyword evidence="3" id="KW-0997">Cell inner membrane</keyword>
<keyword evidence="2" id="KW-1003">Cell membrane</keyword>
<dbReference type="Pfam" id="PF13616">
    <property type="entry name" value="Rotamase_3"/>
    <property type="match status" value="1"/>
</dbReference>
<dbReference type="InterPro" id="IPR023058">
    <property type="entry name" value="PPIase_PpiC_CS"/>
</dbReference>
<keyword evidence="15" id="KW-1185">Reference proteome</keyword>
<keyword evidence="11" id="KW-0697">Rotamase</keyword>
<dbReference type="InterPro" id="IPR052029">
    <property type="entry name" value="PpiD_chaperone"/>
</dbReference>
<dbReference type="PANTHER" id="PTHR47529:SF1">
    <property type="entry name" value="PERIPLASMIC CHAPERONE PPID"/>
    <property type="match status" value="1"/>
</dbReference>
<evidence type="ECO:0000256" key="5">
    <source>
        <dbReference type="ARBA" id="ARBA00022989"/>
    </source>
</evidence>
<evidence type="ECO:0000256" key="4">
    <source>
        <dbReference type="ARBA" id="ARBA00022692"/>
    </source>
</evidence>
<gene>
    <name evidence="14" type="ORF">SAMN06295933_2632</name>
</gene>
<evidence type="ECO:0000313" key="14">
    <source>
        <dbReference type="EMBL" id="SMF27276.1"/>
    </source>
</evidence>
<dbReference type="InterPro" id="IPR046357">
    <property type="entry name" value="PPIase_dom_sf"/>
</dbReference>
<evidence type="ECO:0000256" key="11">
    <source>
        <dbReference type="PROSITE-ProRule" id="PRU00278"/>
    </source>
</evidence>
<dbReference type="RefSeq" id="WP_085102945.1">
    <property type="nucleotide sequence ID" value="NZ_FWZU01000004.1"/>
</dbReference>
<dbReference type="GO" id="GO:0003755">
    <property type="term" value="F:peptidyl-prolyl cis-trans isomerase activity"/>
    <property type="evidence" value="ECO:0007669"/>
    <property type="project" value="UniProtKB-KW"/>
</dbReference>
<keyword evidence="4 12" id="KW-0812">Transmembrane</keyword>
<comment type="subcellular location">
    <subcellularLocation>
        <location evidence="1">Cell inner membrane</location>
        <topology evidence="1">Single-pass type II membrane protein</topology>
        <orientation evidence="1">Periplasmic side</orientation>
    </subcellularLocation>
</comment>
<dbReference type="PROSITE" id="PS50198">
    <property type="entry name" value="PPIC_PPIASE_2"/>
    <property type="match status" value="1"/>
</dbReference>
<dbReference type="STRING" id="1519643.SAMN06295933_2632"/>
<evidence type="ECO:0000256" key="8">
    <source>
        <dbReference type="ARBA" id="ARBA00038408"/>
    </source>
</evidence>
<dbReference type="EMBL" id="FWZU01000004">
    <property type="protein sequence ID" value="SMF27276.1"/>
    <property type="molecule type" value="Genomic_DNA"/>
</dbReference>
<sequence length="634" mass="70618">MLDIMRQKAQGWGIKVLFGIIILVFIFAFGMSGFNGNTDPVIAYVNDEPIPTQEFVKVYRQTAEMLREQNPKIDPDKLQSPDFKKAILNQLVNSKILESEAKRLGIGISNSELYYEISQVPAFASSDGKFDKSLYQRYLQGRQMSAATFEQDMRNSYLIQKIQEYVAIPAAPTEAQARALFNWAGERAQIDYFYVSGADFLEKAKVTDSEIDAYYKANPKNFTIPASSIVKYISFTPEELAVYEDVSPDEMNKYYAANKDNYKQDAQVKARHILILVDEKASPDEIKKAEAKIDKILAKAKSGQDFAKLAEKYSEGPSKTKGGELGWFSRGSMVKPFEEAAFKLKKGEISKPVRTRFGFHIIKVEDTREAGQKSFDQVKSEIKTTLAQEKASDSISAKLDHALDLVASGMKLDAIGAELGVAVQESEKATLQNLTRAFGMTEDAAKSIIELPKGSSTEMPIAVENGYLIAQKIEEVPASLRPLENVKKDIKEFLSQKQAMMLAQAKATVVMGKLSTPATADQELESIKKDLKTSESFGRDGFIPGLGMNPKLAEMAFASTKDTWLPQAFELPGGYIVARLDERIPPSDETWESQKEAILAGLERQQANEIINSFMQELRSKAKVEVVRPDLLNN</sequence>
<keyword evidence="5 12" id="KW-1133">Transmembrane helix</keyword>
<evidence type="ECO:0000256" key="10">
    <source>
        <dbReference type="ARBA" id="ARBA00042775"/>
    </source>
</evidence>
<dbReference type="Pfam" id="PF13624">
    <property type="entry name" value="SurA_N_3"/>
    <property type="match status" value="1"/>
</dbReference>
<organism evidence="14 15">
    <name type="scientific">Desulfovibrio gilichinskyi</name>
    <dbReference type="NCBI Taxonomy" id="1519643"/>
    <lineage>
        <taxon>Bacteria</taxon>
        <taxon>Pseudomonadati</taxon>
        <taxon>Thermodesulfobacteriota</taxon>
        <taxon>Desulfovibrionia</taxon>
        <taxon>Desulfovibrionales</taxon>
        <taxon>Desulfovibrionaceae</taxon>
        <taxon>Desulfovibrio</taxon>
    </lineage>
</organism>
<evidence type="ECO:0000256" key="3">
    <source>
        <dbReference type="ARBA" id="ARBA00022519"/>
    </source>
</evidence>
<evidence type="ECO:0000256" key="12">
    <source>
        <dbReference type="SAM" id="Phobius"/>
    </source>
</evidence>
<dbReference type="OrthoDB" id="9812372at2"/>
<dbReference type="GO" id="GO:0005886">
    <property type="term" value="C:plasma membrane"/>
    <property type="evidence" value="ECO:0007669"/>
    <property type="project" value="UniProtKB-SubCell"/>
</dbReference>
<dbReference type="AlphaFoldDB" id="A0A1X7E5A3"/>
<accession>A0A1X7E5A3</accession>